<evidence type="ECO:0000256" key="6">
    <source>
        <dbReference type="ARBA" id="ARBA00022833"/>
    </source>
</evidence>
<feature type="domain" description="Peptidase M13 N-terminal" evidence="10">
    <location>
        <begin position="334"/>
        <end position="523"/>
    </location>
</feature>
<dbReference type="Pfam" id="PF05649">
    <property type="entry name" value="Peptidase_M13_N"/>
    <property type="match status" value="2"/>
</dbReference>
<dbReference type="InterPro" id="IPR008753">
    <property type="entry name" value="Peptidase_M13_N"/>
</dbReference>
<gene>
    <name evidence="11" type="ORF">DSTB1V02_LOCUS5871</name>
</gene>
<feature type="compositionally biased region" description="Pro residues" evidence="8">
    <location>
        <begin position="307"/>
        <end position="320"/>
    </location>
</feature>
<dbReference type="PANTHER" id="PTHR11733">
    <property type="entry name" value="ZINC METALLOPROTEASE FAMILY M13 NEPRILYSIN-RELATED"/>
    <property type="match status" value="1"/>
</dbReference>
<evidence type="ECO:0000313" key="12">
    <source>
        <dbReference type="Proteomes" id="UP000677054"/>
    </source>
</evidence>
<evidence type="ECO:0000259" key="10">
    <source>
        <dbReference type="Pfam" id="PF05649"/>
    </source>
</evidence>
<evidence type="ECO:0000259" key="9">
    <source>
        <dbReference type="Pfam" id="PF01431"/>
    </source>
</evidence>
<keyword evidence="4" id="KW-0479">Metal-binding</keyword>
<name>A0A7R9A2P9_9CRUS</name>
<evidence type="ECO:0000256" key="5">
    <source>
        <dbReference type="ARBA" id="ARBA00022801"/>
    </source>
</evidence>
<evidence type="ECO:0000256" key="3">
    <source>
        <dbReference type="ARBA" id="ARBA00022670"/>
    </source>
</evidence>
<evidence type="ECO:0000256" key="7">
    <source>
        <dbReference type="ARBA" id="ARBA00023049"/>
    </source>
</evidence>
<dbReference type="InterPro" id="IPR018497">
    <property type="entry name" value="Peptidase_M13_C"/>
</dbReference>
<dbReference type="PROSITE" id="PS51885">
    <property type="entry name" value="NEPRILYSIN"/>
    <property type="match status" value="1"/>
</dbReference>
<dbReference type="Proteomes" id="UP000677054">
    <property type="component" value="Unassembled WGS sequence"/>
</dbReference>
<dbReference type="Pfam" id="PF01431">
    <property type="entry name" value="Peptidase_M13"/>
    <property type="match status" value="2"/>
</dbReference>
<keyword evidence="5" id="KW-0378">Hydrolase</keyword>
<dbReference type="AlphaFoldDB" id="A0A7R9A2P9"/>
<feature type="domain" description="Peptidase M13 C-terminal" evidence="9">
    <location>
        <begin position="692"/>
        <end position="848"/>
    </location>
</feature>
<dbReference type="GO" id="GO:0016485">
    <property type="term" value="P:protein processing"/>
    <property type="evidence" value="ECO:0007669"/>
    <property type="project" value="TreeGrafter"/>
</dbReference>
<dbReference type="InterPro" id="IPR024079">
    <property type="entry name" value="MetalloPept_cat_dom_sf"/>
</dbReference>
<keyword evidence="3" id="KW-0645">Protease</keyword>
<evidence type="ECO:0000256" key="2">
    <source>
        <dbReference type="ARBA" id="ARBA00007357"/>
    </source>
</evidence>
<feature type="domain" description="Peptidase M13 N-terminal" evidence="10">
    <location>
        <begin position="67"/>
        <end position="211"/>
    </location>
</feature>
<organism evidence="11">
    <name type="scientific">Darwinula stevensoni</name>
    <dbReference type="NCBI Taxonomy" id="69355"/>
    <lineage>
        <taxon>Eukaryota</taxon>
        <taxon>Metazoa</taxon>
        <taxon>Ecdysozoa</taxon>
        <taxon>Arthropoda</taxon>
        <taxon>Crustacea</taxon>
        <taxon>Oligostraca</taxon>
        <taxon>Ostracoda</taxon>
        <taxon>Podocopa</taxon>
        <taxon>Podocopida</taxon>
        <taxon>Darwinulocopina</taxon>
        <taxon>Darwinuloidea</taxon>
        <taxon>Darwinulidae</taxon>
        <taxon>Darwinula</taxon>
    </lineage>
</organism>
<sequence>MDRKVVAVFAGLLALLFAAFAAVFVLYLQERLNDETPTAHRTSDCSRPSCIHAAHRILSTLDPTVDPCTDFFLFACGGWLREHPLPPDRLFFSRHLDGVREDVDQELLDLLKPESRVRGDFPPFQKLREFHQMCLSAGDIKHDEQIAHTLLRILNEAGGFRGPEGWDDSGFDLTQHLGGLLKRHSGSFLDVTVDVDIRNATRFALHVVPPNQKAVISSHSRAETQEVIENQQTNPDVQALFRLALDDATGHEEQGQGPKKVKKRPRSLNSTVLHNFLQESVTAMQASEVLEVLEILGLYVPSEGPAPLEPRPPFPRPGPGPGKTNLSSLLASARDDFHRALVLLNAVKQASPSEKEQKMGARELETFQHILTVSQLSHRHPFIDWKRLLAMLLGREADPGEEVFVVAPDYLDKLADILDQADNRTIHNALTMGFLRDTLMELVAFPPHGDKDRFCLEATKMTLSVPLASLFLYAQKAGDLREIRRKVKELWDSVKSTYMDALGSNPSLDADVKDFHLSRVQGIAEFFVTADFFFEDPVIAAFADSFSMNRTNFLESVSESYRDQRREYYALLNNTPNAIQTAWAFRTPPYVVNAFYGLDFNNIVLPFAFLKKPNFFTDAPHYMLFGSMGHTLAHEVTHMFDRRGFASSCISHIFRHHFGLPAPQAQNHSPIRVDSAVKADISARCTGNKLLSSGKRVNTWPKKTREYFEGVDFCLASSYQELFADFYLMVANDSFIAQYDAKFAALENLADVMGMRVALKAYQNWQKSHPLEPGLPGVPYSNEQILLIRNAQANCGHLDGAGYALVLEVDEHTPHPQRVNGQMRLLEEFADAFKCSPRSPMNPHPKCPLL</sequence>
<dbReference type="OrthoDB" id="6334380at2759"/>
<evidence type="ECO:0008006" key="13">
    <source>
        <dbReference type="Google" id="ProtNLM"/>
    </source>
</evidence>
<keyword evidence="12" id="KW-1185">Reference proteome</keyword>
<dbReference type="Gene3D" id="1.10.1380.10">
    <property type="entry name" value="Neutral endopeptidase , domain2"/>
    <property type="match status" value="1"/>
</dbReference>
<proteinExistence type="inferred from homology"/>
<dbReference type="EMBL" id="LR900531">
    <property type="protein sequence ID" value="CAD7246005.1"/>
    <property type="molecule type" value="Genomic_DNA"/>
</dbReference>
<keyword evidence="6" id="KW-0862">Zinc</keyword>
<dbReference type="GO" id="GO:0005886">
    <property type="term" value="C:plasma membrane"/>
    <property type="evidence" value="ECO:0007669"/>
    <property type="project" value="TreeGrafter"/>
</dbReference>
<dbReference type="PANTHER" id="PTHR11733:SF240">
    <property type="entry name" value="GH14155P-RELATED"/>
    <property type="match status" value="1"/>
</dbReference>
<dbReference type="GO" id="GO:0004222">
    <property type="term" value="F:metalloendopeptidase activity"/>
    <property type="evidence" value="ECO:0007669"/>
    <property type="project" value="InterPro"/>
</dbReference>
<accession>A0A7R9A2P9</accession>
<dbReference type="GO" id="GO:0046872">
    <property type="term" value="F:metal ion binding"/>
    <property type="evidence" value="ECO:0007669"/>
    <property type="project" value="UniProtKB-KW"/>
</dbReference>
<feature type="region of interest" description="Disordered" evidence="8">
    <location>
        <begin position="307"/>
        <end position="326"/>
    </location>
</feature>
<dbReference type="InterPro" id="IPR042089">
    <property type="entry name" value="Peptidase_M13_dom_2"/>
</dbReference>
<feature type="domain" description="Peptidase M13 C-terminal" evidence="9">
    <location>
        <begin position="593"/>
        <end position="645"/>
    </location>
</feature>
<comment type="cofactor">
    <cofactor evidence="1">
        <name>Zn(2+)</name>
        <dbReference type="ChEBI" id="CHEBI:29105"/>
    </cofactor>
</comment>
<evidence type="ECO:0000256" key="8">
    <source>
        <dbReference type="SAM" id="MobiDB-lite"/>
    </source>
</evidence>
<comment type="similarity">
    <text evidence="2">Belongs to the peptidase M13 family.</text>
</comment>
<dbReference type="SUPFAM" id="SSF55486">
    <property type="entry name" value="Metalloproteases ('zincins'), catalytic domain"/>
    <property type="match status" value="2"/>
</dbReference>
<dbReference type="CDD" id="cd08662">
    <property type="entry name" value="M13"/>
    <property type="match status" value="1"/>
</dbReference>
<evidence type="ECO:0000256" key="4">
    <source>
        <dbReference type="ARBA" id="ARBA00022723"/>
    </source>
</evidence>
<keyword evidence="7" id="KW-0482">Metalloprotease</keyword>
<dbReference type="InterPro" id="IPR000718">
    <property type="entry name" value="Peptidase_M13"/>
</dbReference>
<evidence type="ECO:0000313" key="11">
    <source>
        <dbReference type="EMBL" id="CAD7246005.1"/>
    </source>
</evidence>
<evidence type="ECO:0000256" key="1">
    <source>
        <dbReference type="ARBA" id="ARBA00001947"/>
    </source>
</evidence>
<protein>
    <recommendedName>
        <fullName evidence="13">Endothelin-converting enzyme 1</fullName>
    </recommendedName>
</protein>
<reference evidence="11" key="1">
    <citation type="submission" date="2020-11" db="EMBL/GenBank/DDBJ databases">
        <authorList>
            <person name="Tran Van P."/>
        </authorList>
    </citation>
    <scope>NUCLEOTIDE SEQUENCE</scope>
</reference>
<dbReference type="EMBL" id="CAJPEV010001014">
    <property type="protein sequence ID" value="CAG0890144.1"/>
    <property type="molecule type" value="Genomic_DNA"/>
</dbReference>
<dbReference type="Gene3D" id="3.40.390.10">
    <property type="entry name" value="Collagenase (Catalytic Domain)"/>
    <property type="match status" value="2"/>
</dbReference>